<feature type="region of interest" description="Disordered" evidence="1">
    <location>
        <begin position="1"/>
        <end position="23"/>
    </location>
</feature>
<dbReference type="SUPFAM" id="SSF51735">
    <property type="entry name" value="NAD(P)-binding Rossmann-fold domains"/>
    <property type="match status" value="1"/>
</dbReference>
<feature type="non-terminal residue" evidence="3">
    <location>
        <position position="146"/>
    </location>
</feature>
<dbReference type="Proteomes" id="UP001057375">
    <property type="component" value="Unassembled WGS sequence"/>
</dbReference>
<comment type="caution">
    <text evidence="3">The sequence shown here is derived from an EMBL/GenBank/DDBJ whole genome shotgun (WGS) entry which is preliminary data.</text>
</comment>
<dbReference type="Gene3D" id="3.40.50.720">
    <property type="entry name" value="NAD(P)-binding Rossmann-like Domain"/>
    <property type="match status" value="1"/>
</dbReference>
<dbReference type="EMBL" id="BQXS01001165">
    <property type="protein sequence ID" value="GKT30191.1"/>
    <property type="molecule type" value="Genomic_DNA"/>
</dbReference>
<dbReference type="Pfam" id="PF13380">
    <property type="entry name" value="CoA_binding_2"/>
    <property type="match status" value="1"/>
</dbReference>
<keyword evidence="3" id="KW-0436">Ligase</keyword>
<sequence>MPFFQTGPNAAAPSCRENPQPSASEKIGIIGVSSTRRNFGRIILDNVLAEGYPKEDVVVIRDGCDDVDGVHCVPSFDALDHQLDLLVVAIAAQHVPDLVDKVIELDCANSVMLIPGGMGETEDSKERAEQVIASINEKHAETDGGP</sequence>
<proteinExistence type="predicted"/>
<dbReference type="PANTHER" id="PTHR42793">
    <property type="entry name" value="COA BINDING DOMAIN CONTAINING PROTEIN"/>
    <property type="match status" value="1"/>
</dbReference>
<dbReference type="GO" id="GO:0016874">
    <property type="term" value="F:ligase activity"/>
    <property type="evidence" value="ECO:0007669"/>
    <property type="project" value="UniProtKB-KW"/>
</dbReference>
<accession>A0ABQ5KCB9</accession>
<evidence type="ECO:0000313" key="4">
    <source>
        <dbReference type="Proteomes" id="UP001057375"/>
    </source>
</evidence>
<dbReference type="InterPro" id="IPR036291">
    <property type="entry name" value="NAD(P)-bd_dom_sf"/>
</dbReference>
<reference evidence="3" key="1">
    <citation type="submission" date="2022-03" db="EMBL/GenBank/DDBJ databases">
        <title>Draft genome sequence of Aduncisulcus paluster, a free-living microaerophilic Fornicata.</title>
        <authorList>
            <person name="Yuyama I."/>
            <person name="Kume K."/>
            <person name="Tamura T."/>
            <person name="Inagaki Y."/>
            <person name="Hashimoto T."/>
        </authorList>
    </citation>
    <scope>NUCLEOTIDE SEQUENCE</scope>
    <source>
        <strain evidence="3">NY0171</strain>
    </source>
</reference>
<evidence type="ECO:0000256" key="1">
    <source>
        <dbReference type="SAM" id="MobiDB-lite"/>
    </source>
</evidence>
<name>A0ABQ5KCB9_9EUKA</name>
<dbReference type="PANTHER" id="PTHR42793:SF1">
    <property type="entry name" value="PEPTIDYL-LYSINE N-ACETYLTRANSFERASE PATZ"/>
    <property type="match status" value="1"/>
</dbReference>
<keyword evidence="4" id="KW-1185">Reference proteome</keyword>
<protein>
    <submittedName>
        <fullName evidence="3">Acetate--CoA ligase family protein</fullName>
    </submittedName>
</protein>
<evidence type="ECO:0000313" key="3">
    <source>
        <dbReference type="EMBL" id="GKT30191.1"/>
    </source>
</evidence>
<feature type="domain" description="CoA-binding" evidence="2">
    <location>
        <begin position="26"/>
        <end position="136"/>
    </location>
</feature>
<evidence type="ECO:0000259" key="2">
    <source>
        <dbReference type="Pfam" id="PF13380"/>
    </source>
</evidence>
<gene>
    <name evidence="3" type="ORF">ADUPG1_001421</name>
</gene>
<dbReference type="InterPro" id="IPR003781">
    <property type="entry name" value="CoA-bd"/>
</dbReference>
<organism evidence="3 4">
    <name type="scientific">Aduncisulcus paluster</name>
    <dbReference type="NCBI Taxonomy" id="2918883"/>
    <lineage>
        <taxon>Eukaryota</taxon>
        <taxon>Metamonada</taxon>
        <taxon>Carpediemonas-like organisms</taxon>
        <taxon>Aduncisulcus</taxon>
    </lineage>
</organism>